<keyword evidence="5" id="KW-0378">Hydrolase</keyword>
<keyword evidence="8" id="KW-1015">Disulfide bond</keyword>
<evidence type="ECO:0000256" key="7">
    <source>
        <dbReference type="ARBA" id="ARBA00023049"/>
    </source>
</evidence>
<keyword evidence="6" id="KW-0862">Zinc</keyword>
<proteinExistence type="inferred from homology"/>
<keyword evidence="3" id="KW-0479">Metal-binding</keyword>
<evidence type="ECO:0000256" key="4">
    <source>
        <dbReference type="ARBA" id="ARBA00022729"/>
    </source>
</evidence>
<keyword evidence="4" id="KW-0732">Signal</keyword>
<dbReference type="RefSeq" id="WP_043413144.1">
    <property type="nucleotide sequence ID" value="NZ_JPMI01000391.1"/>
</dbReference>
<evidence type="ECO:0000259" key="10">
    <source>
        <dbReference type="Pfam" id="PF05572"/>
    </source>
</evidence>
<dbReference type="MEROPS" id="M43.008"/>
<evidence type="ECO:0000256" key="2">
    <source>
        <dbReference type="ARBA" id="ARBA00022670"/>
    </source>
</evidence>
<feature type="region of interest" description="Disordered" evidence="9">
    <location>
        <begin position="31"/>
        <end position="58"/>
    </location>
</feature>
<gene>
    <name evidence="11" type="ORF">Q664_49355</name>
</gene>
<comment type="caution">
    <text evidence="11">The sequence shown here is derived from an EMBL/GenBank/DDBJ whole genome shotgun (WGS) entry which is preliminary data.</text>
</comment>
<reference evidence="11 12" key="1">
    <citation type="submission" date="2014-07" db="EMBL/GenBank/DDBJ databases">
        <title>Draft Genome Sequence of Gephyronic Acid Producer, Cystobacter violaceus Strain Cb vi76.</title>
        <authorList>
            <person name="Stevens D.C."/>
            <person name="Young J."/>
            <person name="Carmichael R."/>
            <person name="Tan J."/>
            <person name="Taylor R.E."/>
        </authorList>
    </citation>
    <scope>NUCLEOTIDE SEQUENCE [LARGE SCALE GENOMIC DNA]</scope>
    <source>
        <strain evidence="11 12">Cb vi76</strain>
    </source>
</reference>
<dbReference type="AlphaFoldDB" id="A0A084SFC1"/>
<dbReference type="PANTHER" id="PTHR47466:SF1">
    <property type="entry name" value="METALLOPROTEASE MEP1 (AFU_ORTHOLOGUE AFUA_1G07730)-RELATED"/>
    <property type="match status" value="1"/>
</dbReference>
<sequence length="302" mass="31643">MSRSVISKGGKFAVVLGAIVALGGCTSAEQKPAEEQQPAQQATRDAHGCATPTPSESETESVQAMLSQYRGAMAAVGSININTYVHVINKGTGASNGDISDTMIANQMAVLNAAYANTPFRFTLVSTDRTTNSTWYTAGPDTTAEAAMKNALRQGTADDLNMYFSSPGGGLLGWATFPNWYAGAPKDDGVVILNTSLPGGSAAPYNLGDTATHEVGHWLGLYHTFQGGCAKSTTNGGDYVSDTPAEKSAAFGCPTGRNTCSSAGLDPITNFMDYTDDACMNTFSAGQIARMDSFWVTYRQGK</sequence>
<protein>
    <submittedName>
        <fullName evidence="11">Peptidase</fullName>
    </submittedName>
</protein>
<name>A0A084SFC1_9BACT</name>
<dbReference type="Proteomes" id="UP000028547">
    <property type="component" value="Unassembled WGS sequence"/>
</dbReference>
<keyword evidence="7" id="KW-0482">Metalloprotease</keyword>
<dbReference type="InterPro" id="IPR008754">
    <property type="entry name" value="Peptidase_M43"/>
</dbReference>
<evidence type="ECO:0000313" key="11">
    <source>
        <dbReference type="EMBL" id="KFA87156.1"/>
    </source>
</evidence>
<evidence type="ECO:0000256" key="9">
    <source>
        <dbReference type="SAM" id="MobiDB-lite"/>
    </source>
</evidence>
<dbReference type="GO" id="GO:0046872">
    <property type="term" value="F:metal ion binding"/>
    <property type="evidence" value="ECO:0007669"/>
    <property type="project" value="UniProtKB-KW"/>
</dbReference>
<dbReference type="GO" id="GO:0006508">
    <property type="term" value="P:proteolysis"/>
    <property type="evidence" value="ECO:0007669"/>
    <property type="project" value="UniProtKB-KW"/>
</dbReference>
<evidence type="ECO:0000256" key="3">
    <source>
        <dbReference type="ARBA" id="ARBA00022723"/>
    </source>
</evidence>
<dbReference type="GO" id="GO:0008237">
    <property type="term" value="F:metallopeptidase activity"/>
    <property type="evidence" value="ECO:0007669"/>
    <property type="project" value="UniProtKB-KW"/>
</dbReference>
<evidence type="ECO:0000313" key="12">
    <source>
        <dbReference type="Proteomes" id="UP000028547"/>
    </source>
</evidence>
<dbReference type="InterPro" id="IPR024079">
    <property type="entry name" value="MetalloPept_cat_dom_sf"/>
</dbReference>
<accession>A0A084SFC1</accession>
<keyword evidence="2" id="KW-0645">Protease</keyword>
<dbReference type="SUPFAM" id="SSF55486">
    <property type="entry name" value="Metalloproteases ('zincins'), catalytic domain"/>
    <property type="match status" value="1"/>
</dbReference>
<dbReference type="PROSITE" id="PS51257">
    <property type="entry name" value="PROKAR_LIPOPROTEIN"/>
    <property type="match status" value="1"/>
</dbReference>
<comment type="similarity">
    <text evidence="1">Belongs to the peptidase M43B family.</text>
</comment>
<evidence type="ECO:0000256" key="8">
    <source>
        <dbReference type="ARBA" id="ARBA00023157"/>
    </source>
</evidence>
<dbReference type="Gene3D" id="3.40.390.10">
    <property type="entry name" value="Collagenase (Catalytic Domain)"/>
    <property type="match status" value="1"/>
</dbReference>
<evidence type="ECO:0000256" key="6">
    <source>
        <dbReference type="ARBA" id="ARBA00022833"/>
    </source>
</evidence>
<dbReference type="PANTHER" id="PTHR47466">
    <property type="match status" value="1"/>
</dbReference>
<dbReference type="Pfam" id="PF05572">
    <property type="entry name" value="Peptidase_M43"/>
    <property type="match status" value="1"/>
</dbReference>
<evidence type="ECO:0000256" key="5">
    <source>
        <dbReference type="ARBA" id="ARBA00022801"/>
    </source>
</evidence>
<dbReference type="EMBL" id="JPMI01000391">
    <property type="protein sequence ID" value="KFA87156.1"/>
    <property type="molecule type" value="Genomic_DNA"/>
</dbReference>
<dbReference type="CDD" id="cd04275">
    <property type="entry name" value="ZnMc_pappalysin_like"/>
    <property type="match status" value="1"/>
</dbReference>
<evidence type="ECO:0000256" key="1">
    <source>
        <dbReference type="ARBA" id="ARBA00008721"/>
    </source>
</evidence>
<feature type="domain" description="Peptidase M43 pregnancy-associated plasma-A" evidence="10">
    <location>
        <begin position="206"/>
        <end position="293"/>
    </location>
</feature>
<organism evidence="11 12">
    <name type="scientific">Archangium violaceum Cb vi76</name>
    <dbReference type="NCBI Taxonomy" id="1406225"/>
    <lineage>
        <taxon>Bacteria</taxon>
        <taxon>Pseudomonadati</taxon>
        <taxon>Myxococcota</taxon>
        <taxon>Myxococcia</taxon>
        <taxon>Myxococcales</taxon>
        <taxon>Cystobacterineae</taxon>
        <taxon>Archangiaceae</taxon>
        <taxon>Archangium</taxon>
    </lineage>
</organism>